<keyword evidence="1" id="KW-0540">Nuclease</keyword>
<accession>A0A6J4TTP5</accession>
<feature type="region of interest" description="Disordered" evidence="5">
    <location>
        <begin position="1"/>
        <end position="20"/>
    </location>
</feature>
<name>A0A6J4TTP5_9ACTN</name>
<evidence type="ECO:0000256" key="3">
    <source>
        <dbReference type="ARBA" id="ARBA00022801"/>
    </source>
</evidence>
<evidence type="ECO:0000313" key="7">
    <source>
        <dbReference type="EMBL" id="CAA9531980.1"/>
    </source>
</evidence>
<evidence type="ECO:0000256" key="1">
    <source>
        <dbReference type="ARBA" id="ARBA00022722"/>
    </source>
</evidence>
<evidence type="ECO:0000256" key="4">
    <source>
        <dbReference type="ARBA" id="ARBA00022842"/>
    </source>
</evidence>
<dbReference type="InterPro" id="IPR029060">
    <property type="entry name" value="PIN-like_dom_sf"/>
</dbReference>
<keyword evidence="4" id="KW-0460">Magnesium</keyword>
<protein>
    <recommendedName>
        <fullName evidence="6">PIN domain-containing protein</fullName>
    </recommendedName>
</protein>
<sequence length="61" mass="6935">MPNTPARGAKNQHSRPRRLRGNLVPDAYLAALALQQRAGLVTFDRGFGRYPRLSWRCLLDD</sequence>
<evidence type="ECO:0000256" key="5">
    <source>
        <dbReference type="SAM" id="MobiDB-lite"/>
    </source>
</evidence>
<feature type="compositionally biased region" description="Basic residues" evidence="5">
    <location>
        <begin position="10"/>
        <end position="20"/>
    </location>
</feature>
<keyword evidence="2" id="KW-0479">Metal-binding</keyword>
<keyword evidence="3" id="KW-0378">Hydrolase</keyword>
<dbReference type="GO" id="GO:0016787">
    <property type="term" value="F:hydrolase activity"/>
    <property type="evidence" value="ECO:0007669"/>
    <property type="project" value="UniProtKB-KW"/>
</dbReference>
<evidence type="ECO:0000256" key="2">
    <source>
        <dbReference type="ARBA" id="ARBA00022723"/>
    </source>
</evidence>
<gene>
    <name evidence="7" type="ORF">AVDCRST_MAG67-4365</name>
</gene>
<feature type="domain" description="PIN" evidence="6">
    <location>
        <begin position="20"/>
        <end position="52"/>
    </location>
</feature>
<dbReference type="SUPFAM" id="SSF88723">
    <property type="entry name" value="PIN domain-like"/>
    <property type="match status" value="1"/>
</dbReference>
<dbReference type="GO" id="GO:0004518">
    <property type="term" value="F:nuclease activity"/>
    <property type="evidence" value="ECO:0007669"/>
    <property type="project" value="UniProtKB-KW"/>
</dbReference>
<dbReference type="Pfam" id="PF01850">
    <property type="entry name" value="PIN"/>
    <property type="match status" value="1"/>
</dbReference>
<dbReference type="InterPro" id="IPR002716">
    <property type="entry name" value="PIN_dom"/>
</dbReference>
<dbReference type="AlphaFoldDB" id="A0A6J4TTP5"/>
<dbReference type="GO" id="GO:0046872">
    <property type="term" value="F:metal ion binding"/>
    <property type="evidence" value="ECO:0007669"/>
    <property type="project" value="UniProtKB-KW"/>
</dbReference>
<evidence type="ECO:0000259" key="6">
    <source>
        <dbReference type="Pfam" id="PF01850"/>
    </source>
</evidence>
<proteinExistence type="predicted"/>
<reference evidence="7" key="1">
    <citation type="submission" date="2020-02" db="EMBL/GenBank/DDBJ databases">
        <authorList>
            <person name="Meier V. D."/>
        </authorList>
    </citation>
    <scope>NUCLEOTIDE SEQUENCE</scope>
    <source>
        <strain evidence="7">AVDCRST_MAG67</strain>
    </source>
</reference>
<dbReference type="EMBL" id="CADCVQ010000173">
    <property type="protein sequence ID" value="CAA9531980.1"/>
    <property type="molecule type" value="Genomic_DNA"/>
</dbReference>
<organism evidence="7">
    <name type="scientific">uncultured Solirubrobacteraceae bacterium</name>
    <dbReference type="NCBI Taxonomy" id="1162706"/>
    <lineage>
        <taxon>Bacteria</taxon>
        <taxon>Bacillati</taxon>
        <taxon>Actinomycetota</taxon>
        <taxon>Thermoleophilia</taxon>
        <taxon>Solirubrobacterales</taxon>
        <taxon>Solirubrobacteraceae</taxon>
        <taxon>environmental samples</taxon>
    </lineage>
</organism>